<dbReference type="InterPro" id="IPR036599">
    <property type="entry name" value="DNA_ligase_N_sf"/>
</dbReference>
<proteinExistence type="predicted"/>
<dbReference type="Gene3D" id="1.10.3260.10">
    <property type="entry name" value="DNA ligase, ATP-dependent, N-terminal domain"/>
    <property type="match status" value="1"/>
</dbReference>
<dbReference type="Proteomes" id="UP001153076">
    <property type="component" value="Unassembled WGS sequence"/>
</dbReference>
<dbReference type="AlphaFoldDB" id="A0A9Q1JSG6"/>
<keyword evidence="3" id="KW-1185">Reference proteome</keyword>
<dbReference type="GO" id="GO:0006310">
    <property type="term" value="P:DNA recombination"/>
    <property type="evidence" value="ECO:0007669"/>
    <property type="project" value="InterPro"/>
</dbReference>
<evidence type="ECO:0000313" key="2">
    <source>
        <dbReference type="EMBL" id="KAJ8430090.1"/>
    </source>
</evidence>
<dbReference type="OrthoDB" id="206088at2759"/>
<dbReference type="GO" id="GO:0003677">
    <property type="term" value="F:DNA binding"/>
    <property type="evidence" value="ECO:0007669"/>
    <property type="project" value="InterPro"/>
</dbReference>
<dbReference type="SUPFAM" id="SSF117018">
    <property type="entry name" value="ATP-dependent DNA ligase DNA-binding domain"/>
    <property type="match status" value="1"/>
</dbReference>
<accession>A0A9Q1JSG6</accession>
<dbReference type="GO" id="GO:0006281">
    <property type="term" value="P:DNA repair"/>
    <property type="evidence" value="ECO:0007669"/>
    <property type="project" value="InterPro"/>
</dbReference>
<dbReference type="GO" id="GO:0003910">
    <property type="term" value="F:DNA ligase (ATP) activity"/>
    <property type="evidence" value="ECO:0007669"/>
    <property type="project" value="InterPro"/>
</dbReference>
<gene>
    <name evidence="2" type="ORF">Cgig2_022692</name>
</gene>
<reference evidence="2" key="1">
    <citation type="submission" date="2022-04" db="EMBL/GenBank/DDBJ databases">
        <title>Carnegiea gigantea Genome sequencing and assembly v2.</title>
        <authorList>
            <person name="Copetti D."/>
            <person name="Sanderson M.J."/>
            <person name="Burquez A."/>
            <person name="Wojciechowski M.F."/>
        </authorList>
    </citation>
    <scope>NUCLEOTIDE SEQUENCE</scope>
    <source>
        <strain evidence="2">SGP5-SGP5p</strain>
        <tissue evidence="2">Aerial part</tissue>
    </source>
</reference>
<sequence>MASKKEARCIIFATKDVVMMRKVDLLKLTTEDFDPKLVVPWDDVEKVPFIFLCLAFEMIFSKAKTSLKMRIATNMLWAIMEFGARGDLPAVHYLSPCQIYPMHEGGSDLGIGESCVSDLLVEVYESGRSRTCCGKSSFISDLDVQPTSLDDV</sequence>
<evidence type="ECO:0000256" key="1">
    <source>
        <dbReference type="ARBA" id="ARBA00022598"/>
    </source>
</evidence>
<keyword evidence="1" id="KW-0436">Ligase</keyword>
<evidence type="ECO:0000313" key="3">
    <source>
        <dbReference type="Proteomes" id="UP001153076"/>
    </source>
</evidence>
<dbReference type="EMBL" id="JAKOGI010000824">
    <property type="protein sequence ID" value="KAJ8430090.1"/>
    <property type="molecule type" value="Genomic_DNA"/>
</dbReference>
<comment type="caution">
    <text evidence="2">The sequence shown here is derived from an EMBL/GenBank/DDBJ whole genome shotgun (WGS) entry which is preliminary data.</text>
</comment>
<organism evidence="2 3">
    <name type="scientific">Carnegiea gigantea</name>
    <dbReference type="NCBI Taxonomy" id="171969"/>
    <lineage>
        <taxon>Eukaryota</taxon>
        <taxon>Viridiplantae</taxon>
        <taxon>Streptophyta</taxon>
        <taxon>Embryophyta</taxon>
        <taxon>Tracheophyta</taxon>
        <taxon>Spermatophyta</taxon>
        <taxon>Magnoliopsida</taxon>
        <taxon>eudicotyledons</taxon>
        <taxon>Gunneridae</taxon>
        <taxon>Pentapetalae</taxon>
        <taxon>Caryophyllales</taxon>
        <taxon>Cactineae</taxon>
        <taxon>Cactaceae</taxon>
        <taxon>Cactoideae</taxon>
        <taxon>Echinocereeae</taxon>
        <taxon>Carnegiea</taxon>
    </lineage>
</organism>
<protein>
    <submittedName>
        <fullName evidence="2">Uncharacterized protein</fullName>
    </submittedName>
</protein>
<name>A0A9Q1JSG6_9CARY</name>